<dbReference type="PANTHER" id="PTHR33393">
    <property type="entry name" value="POLYGLUTAMINE SYNTHESIS ACCESSORY PROTEIN RV0574C-RELATED"/>
    <property type="match status" value="1"/>
</dbReference>
<name>A0ABX8ZGF7_9SPHN</name>
<dbReference type="SMART" id="SM00854">
    <property type="entry name" value="PGA_cap"/>
    <property type="match status" value="1"/>
</dbReference>
<keyword evidence="3" id="KW-0732">Signal</keyword>
<keyword evidence="6" id="KW-1185">Reference proteome</keyword>
<evidence type="ECO:0000256" key="1">
    <source>
        <dbReference type="ARBA" id="ARBA00005662"/>
    </source>
</evidence>
<comment type="similarity">
    <text evidence="1">Belongs to the CapA family.</text>
</comment>
<dbReference type="PANTHER" id="PTHR33393:SF13">
    <property type="entry name" value="PGA BIOSYNTHESIS PROTEIN CAPA"/>
    <property type="match status" value="1"/>
</dbReference>
<evidence type="ECO:0000259" key="4">
    <source>
        <dbReference type="SMART" id="SM00854"/>
    </source>
</evidence>
<feature type="domain" description="Capsule synthesis protein CapA" evidence="4">
    <location>
        <begin position="133"/>
        <end position="386"/>
    </location>
</feature>
<dbReference type="CDD" id="cd07381">
    <property type="entry name" value="MPP_CapA"/>
    <property type="match status" value="1"/>
</dbReference>
<dbReference type="SUPFAM" id="SSF56300">
    <property type="entry name" value="Metallo-dependent phosphatases"/>
    <property type="match status" value="1"/>
</dbReference>
<accession>A0ABX8ZGF7</accession>
<dbReference type="Proteomes" id="UP000824280">
    <property type="component" value="Chromosome"/>
</dbReference>
<reference evidence="5 6" key="1">
    <citation type="submission" date="2021-08" db="EMBL/GenBank/DDBJ databases">
        <title>Comparative Genomics Analysis of the Genus Qipengyuania Reveals Extensive Genetic Diversity and Metabolic Versatility, Including the Description of Fifteen Novel Species.</title>
        <authorList>
            <person name="Liu Y."/>
        </authorList>
    </citation>
    <scope>NUCLEOTIDE SEQUENCE [LARGE SCALE GENOMIC DNA]</scope>
    <source>
        <strain evidence="5 6">1XM2-8</strain>
    </source>
</reference>
<evidence type="ECO:0000256" key="3">
    <source>
        <dbReference type="SAM" id="SignalP"/>
    </source>
</evidence>
<feature type="region of interest" description="Disordered" evidence="2">
    <location>
        <begin position="660"/>
        <end position="686"/>
    </location>
</feature>
<dbReference type="EMBL" id="CP081297">
    <property type="protein sequence ID" value="QZD88095.1"/>
    <property type="molecule type" value="Genomic_DNA"/>
</dbReference>
<protein>
    <submittedName>
        <fullName evidence="5">CapA family protein</fullName>
    </submittedName>
</protein>
<feature type="chain" id="PRO_5045463227" evidence="3">
    <location>
        <begin position="27"/>
        <end position="686"/>
    </location>
</feature>
<dbReference type="InterPro" id="IPR029052">
    <property type="entry name" value="Metallo-depent_PP-like"/>
</dbReference>
<evidence type="ECO:0000313" key="6">
    <source>
        <dbReference type="Proteomes" id="UP000824280"/>
    </source>
</evidence>
<evidence type="ECO:0000313" key="5">
    <source>
        <dbReference type="EMBL" id="QZD88095.1"/>
    </source>
</evidence>
<evidence type="ECO:0000256" key="2">
    <source>
        <dbReference type="SAM" id="MobiDB-lite"/>
    </source>
</evidence>
<gene>
    <name evidence="5" type="ORF">K3166_05315</name>
</gene>
<sequence>MMGALFRWVVCVIALATFTVAEDAHAHPEHSLVGGEDIRPGEILVEGMLDGRRDRIDLSSVDVSINGKIAKTDAQGHFAASVPRSAYYFVQISGERIFRSMQTFGNAEIADDSCHCLAIPAIELVARKKGRVELFFGGDSMAGRRYFSARRGEKAVLDRVTLDQDLDQLFTAIKPYFAHSDLASINLESVVAAEQPGPPAPKKYLFFSPPELPQALARAGIDHVSLGNNHTADYRDAGLRTTFDALDAADVAWSGAGMDVTEAERASRFKIAAEKLSIYGFVGWRGTWTPNQTATETKGGAAWGLRSVVEKVTRRERKAGYTPIMQFHGNMEYADRPSEMSLPRFRAAIEKGAPLVIGHHPHVTHGLEIYRGGLIAHSLGNFLFDQEHPHTHVTYGLKVWLENGKFLRAEVLPIQMLDYRPVPATGTMREAVLRRLYWLSAEMGTKLDRSGGHAVVWHKRPRESEPECKAPGPWHLASFAPACVDPEIEYGRNLVPRGDFENTRVSEATDRFWVSRNAGVDFRRRESESDGYMALLPEGASKASYLYSNSYIRDVSARDFTLETRIRVPRDVEIELIAKARPHETDKPTSSVKGEVVAAARLSASDDWQDLRLPFTRPEETLGKARAFRFILKFRFSDASDGGEKTIDIDDFALIEWPGADDQSDPTQAWRWTHSRAKAGEKLAAR</sequence>
<dbReference type="InterPro" id="IPR052169">
    <property type="entry name" value="CW_Biosynth-Accessory"/>
</dbReference>
<proteinExistence type="inferred from homology"/>
<dbReference type="Pfam" id="PF09587">
    <property type="entry name" value="PGA_cap"/>
    <property type="match status" value="1"/>
</dbReference>
<dbReference type="RefSeq" id="WP_221423628.1">
    <property type="nucleotide sequence ID" value="NZ_CP081297.1"/>
</dbReference>
<organism evidence="5 6">
    <name type="scientific">Qipengyuania psychrotolerans</name>
    <dbReference type="NCBI Taxonomy" id="2867238"/>
    <lineage>
        <taxon>Bacteria</taxon>
        <taxon>Pseudomonadati</taxon>
        <taxon>Pseudomonadota</taxon>
        <taxon>Alphaproteobacteria</taxon>
        <taxon>Sphingomonadales</taxon>
        <taxon>Erythrobacteraceae</taxon>
        <taxon>Qipengyuania</taxon>
    </lineage>
</organism>
<dbReference type="InterPro" id="IPR019079">
    <property type="entry name" value="Capsule_synth_CapA"/>
</dbReference>
<feature type="signal peptide" evidence="3">
    <location>
        <begin position="1"/>
        <end position="26"/>
    </location>
</feature>